<feature type="binding site" evidence="8">
    <location>
        <position position="43"/>
    </location>
    <ligand>
        <name>ATP</name>
        <dbReference type="ChEBI" id="CHEBI:30616"/>
    </ligand>
</feature>
<dbReference type="InterPro" id="IPR011009">
    <property type="entry name" value="Kinase-like_dom_sf"/>
</dbReference>
<dbReference type="CDD" id="cd14014">
    <property type="entry name" value="STKc_PknB_like"/>
    <property type="match status" value="1"/>
</dbReference>
<keyword evidence="1 7" id="KW-0853">WD repeat</keyword>
<dbReference type="PROSITE" id="PS00108">
    <property type="entry name" value="PROTEIN_KINASE_ST"/>
    <property type="match status" value="1"/>
</dbReference>
<organism evidence="11 12">
    <name type="scientific">Actinomadura macrotermitis</name>
    <dbReference type="NCBI Taxonomy" id="2585200"/>
    <lineage>
        <taxon>Bacteria</taxon>
        <taxon>Bacillati</taxon>
        <taxon>Actinomycetota</taxon>
        <taxon>Actinomycetes</taxon>
        <taxon>Streptosporangiales</taxon>
        <taxon>Thermomonosporaceae</taxon>
        <taxon>Actinomadura</taxon>
    </lineage>
</organism>
<dbReference type="PROSITE" id="PS50082">
    <property type="entry name" value="WD_REPEATS_2"/>
    <property type="match status" value="1"/>
</dbReference>
<dbReference type="InterPro" id="IPR008271">
    <property type="entry name" value="Ser/Thr_kinase_AS"/>
</dbReference>
<evidence type="ECO:0000313" key="11">
    <source>
        <dbReference type="EMBL" id="MQY05433.1"/>
    </source>
</evidence>
<dbReference type="SUPFAM" id="SSF50998">
    <property type="entry name" value="Quinoprotein alcohol dehydrogenase-like"/>
    <property type="match status" value="1"/>
</dbReference>
<dbReference type="InterPro" id="IPR019775">
    <property type="entry name" value="WD40_repeat_CS"/>
</dbReference>
<dbReference type="EC" id="2.7.11.1" evidence="11"/>
<keyword evidence="9" id="KW-1133">Transmembrane helix</keyword>
<protein>
    <submittedName>
        <fullName evidence="11">Serine/threonine-protein kinase PknD</fullName>
        <ecNumber evidence="11">2.7.11.1</ecNumber>
    </submittedName>
</protein>
<comment type="caution">
    <text evidence="11">The sequence shown here is derived from an EMBL/GenBank/DDBJ whole genome shotgun (WGS) entry which is preliminary data.</text>
</comment>
<dbReference type="Pfam" id="PF00400">
    <property type="entry name" value="WD40"/>
    <property type="match status" value="2"/>
</dbReference>
<accession>A0A7K0BW71</accession>
<dbReference type="PANTHER" id="PTHR43289">
    <property type="entry name" value="MITOGEN-ACTIVATED PROTEIN KINASE KINASE KINASE 20-RELATED"/>
    <property type="match status" value="1"/>
</dbReference>
<keyword evidence="9" id="KW-0472">Membrane</keyword>
<dbReference type="GO" id="GO:0005524">
    <property type="term" value="F:ATP binding"/>
    <property type="evidence" value="ECO:0007669"/>
    <property type="project" value="UniProtKB-UniRule"/>
</dbReference>
<name>A0A7K0BW71_9ACTN</name>
<evidence type="ECO:0000256" key="8">
    <source>
        <dbReference type="PROSITE-ProRule" id="PRU10141"/>
    </source>
</evidence>
<dbReference type="SMART" id="SM00220">
    <property type="entry name" value="S_TKc"/>
    <property type="match status" value="1"/>
</dbReference>
<evidence type="ECO:0000313" key="12">
    <source>
        <dbReference type="Proteomes" id="UP000487268"/>
    </source>
</evidence>
<evidence type="ECO:0000256" key="2">
    <source>
        <dbReference type="ARBA" id="ARBA00022679"/>
    </source>
</evidence>
<keyword evidence="12" id="KW-1185">Reference proteome</keyword>
<dbReference type="OrthoDB" id="951193at2"/>
<keyword evidence="9" id="KW-0812">Transmembrane</keyword>
<dbReference type="PROSITE" id="PS50294">
    <property type="entry name" value="WD_REPEATS_REGION"/>
    <property type="match status" value="1"/>
</dbReference>
<dbReference type="Proteomes" id="UP000487268">
    <property type="component" value="Unassembled WGS sequence"/>
</dbReference>
<dbReference type="GO" id="GO:0004674">
    <property type="term" value="F:protein serine/threonine kinase activity"/>
    <property type="evidence" value="ECO:0007669"/>
    <property type="project" value="UniProtKB-EC"/>
</dbReference>
<feature type="transmembrane region" description="Helical" evidence="9">
    <location>
        <begin position="322"/>
        <end position="344"/>
    </location>
</feature>
<keyword evidence="3" id="KW-0677">Repeat</keyword>
<dbReference type="PROSITE" id="PS00678">
    <property type="entry name" value="WD_REPEATS_1"/>
    <property type="match status" value="1"/>
</dbReference>
<keyword evidence="2 11" id="KW-0808">Transferase</keyword>
<evidence type="ECO:0000256" key="3">
    <source>
        <dbReference type="ARBA" id="ARBA00022737"/>
    </source>
</evidence>
<dbReference type="SUPFAM" id="SSF56112">
    <property type="entry name" value="Protein kinase-like (PK-like)"/>
    <property type="match status" value="1"/>
</dbReference>
<dbReference type="InterPro" id="IPR001680">
    <property type="entry name" value="WD40_rpt"/>
</dbReference>
<dbReference type="PANTHER" id="PTHR43289:SF34">
    <property type="entry name" value="SERINE_THREONINE-PROTEIN KINASE YBDM-RELATED"/>
    <property type="match status" value="1"/>
</dbReference>
<evidence type="ECO:0000256" key="7">
    <source>
        <dbReference type="PROSITE-ProRule" id="PRU00221"/>
    </source>
</evidence>
<keyword evidence="6 8" id="KW-0067">ATP-binding</keyword>
<evidence type="ECO:0000256" key="6">
    <source>
        <dbReference type="ARBA" id="ARBA00022840"/>
    </source>
</evidence>
<gene>
    <name evidence="11" type="primary">pknD_32</name>
    <name evidence="11" type="ORF">ACRB68_35080</name>
</gene>
<dbReference type="Gene3D" id="1.10.510.10">
    <property type="entry name" value="Transferase(Phosphotransferase) domain 1"/>
    <property type="match status" value="1"/>
</dbReference>
<dbReference type="Pfam" id="PF00069">
    <property type="entry name" value="Pkinase"/>
    <property type="match status" value="1"/>
</dbReference>
<proteinExistence type="predicted"/>
<keyword evidence="4 8" id="KW-0547">Nucleotide-binding</keyword>
<dbReference type="InterPro" id="IPR000719">
    <property type="entry name" value="Prot_kinase_dom"/>
</dbReference>
<feature type="domain" description="Protein kinase" evidence="10">
    <location>
        <begin position="15"/>
        <end position="272"/>
    </location>
</feature>
<dbReference type="PROSITE" id="PS00107">
    <property type="entry name" value="PROTEIN_KINASE_ATP"/>
    <property type="match status" value="1"/>
</dbReference>
<keyword evidence="5 11" id="KW-0418">Kinase</keyword>
<dbReference type="InterPro" id="IPR011047">
    <property type="entry name" value="Quinoprotein_ADH-like_sf"/>
</dbReference>
<evidence type="ECO:0000256" key="1">
    <source>
        <dbReference type="ARBA" id="ARBA00022574"/>
    </source>
</evidence>
<dbReference type="Gene3D" id="3.30.200.20">
    <property type="entry name" value="Phosphorylase Kinase, domain 1"/>
    <property type="match status" value="1"/>
</dbReference>
<reference evidence="11 12" key="1">
    <citation type="submission" date="2019-10" db="EMBL/GenBank/DDBJ databases">
        <title>Actinomadura rubteroloni sp. nov. and Actinomadura macrotermitis sp. nov., isolated from the gut of fungus growing-termite Macrotermes natalensis.</title>
        <authorList>
            <person name="Benndorf R."/>
            <person name="Martin K."/>
            <person name="Kuefner M."/>
            <person name="De Beer W."/>
            <person name="Kaster A.-K."/>
            <person name="Vollmers J."/>
            <person name="Poulsen M."/>
            <person name="Beemelmanns C."/>
        </authorList>
    </citation>
    <scope>NUCLEOTIDE SEQUENCE [LARGE SCALE GENOMIC DNA]</scope>
    <source>
        <strain evidence="11 12">RB68</strain>
    </source>
</reference>
<dbReference type="SMART" id="SM00320">
    <property type="entry name" value="WD40"/>
    <property type="match status" value="5"/>
</dbReference>
<dbReference type="InterPro" id="IPR017441">
    <property type="entry name" value="Protein_kinase_ATP_BS"/>
</dbReference>
<evidence type="ECO:0000259" key="10">
    <source>
        <dbReference type="PROSITE" id="PS50011"/>
    </source>
</evidence>
<dbReference type="RefSeq" id="WP_153533480.1">
    <property type="nucleotide sequence ID" value="NZ_WEGH01000002.1"/>
</dbReference>
<dbReference type="PROSITE" id="PS50011">
    <property type="entry name" value="PROTEIN_KINASE_DOM"/>
    <property type="match status" value="1"/>
</dbReference>
<dbReference type="EMBL" id="WEGH01000002">
    <property type="protein sequence ID" value="MQY05433.1"/>
    <property type="molecule type" value="Genomic_DNA"/>
</dbReference>
<evidence type="ECO:0000256" key="4">
    <source>
        <dbReference type="ARBA" id="ARBA00022741"/>
    </source>
</evidence>
<sequence>MEPLRQDDPAFVGDYKITARLGAGGMGQVYLGASPGGRPVAVKTIRWEHAADPRFRQRFAAEVAAARRVSGFYTAQLLDADPAASPPWMVTAYVDGPSLDTLVKERGPLSSREVRRLGAGLAEGLRAIHAAGLVHRDLKPGNIIVSSDGPRIIDFGIARALDAATMTATGMMLGTVPYMSPEQLGLDEIGPASDVFSLGGVLVFASTGKAPFDAPSVGAMVMRIATSQPDLAGVPADLLDHLTRCLAKDPAARPAPAELTTLLTAPSGRPPLTLPLSSPDWSTAPRAEQVSRVAPVVPASGPHASPPFPAGRRPAGISRRGLLGGAAVLAGAAAAAAGGGFFLLRDGGDGERLPGFDNGDLRAVAFSPDSKLLAAGGTRLKGGDEEYLVVWEVATKRKKAAESIRSGVWDVAFSPDGKIIAAGCDDGTVRLVDPVTLKELGTLSGHSERCESISWSADGVLATTSRGDKTVRLWDVAARRELRRIKHGFGNPSSVSFAKTKPLLAICGTDAPVEVWDTAADKRVHRLDKVSAFRVGLARGGDLLLTVGPAATQVWSLGPPLSDAPRFTPAGITSIYPAAFSATEDMVAFGGRIDGRPAIRVCNSYSGNVEYEFHPAKDLVAVTFSPDGRYLAGGGYRDHRLWTL</sequence>
<evidence type="ECO:0000256" key="5">
    <source>
        <dbReference type="ARBA" id="ARBA00022777"/>
    </source>
</evidence>
<evidence type="ECO:0000256" key="9">
    <source>
        <dbReference type="SAM" id="Phobius"/>
    </source>
</evidence>
<feature type="repeat" description="WD" evidence="7">
    <location>
        <begin position="443"/>
        <end position="484"/>
    </location>
</feature>
<dbReference type="AlphaFoldDB" id="A0A7K0BW71"/>
<dbReference type="Gene3D" id="2.130.10.10">
    <property type="entry name" value="YVTN repeat-like/Quinoprotein amine dehydrogenase"/>
    <property type="match status" value="2"/>
</dbReference>
<dbReference type="InterPro" id="IPR015943">
    <property type="entry name" value="WD40/YVTN_repeat-like_dom_sf"/>
</dbReference>